<feature type="transmembrane region" description="Helical" evidence="2">
    <location>
        <begin position="29"/>
        <end position="48"/>
    </location>
</feature>
<evidence type="ECO:0000256" key="2">
    <source>
        <dbReference type="SAM" id="Phobius"/>
    </source>
</evidence>
<accession>A0ABS6EDR6</accession>
<proteinExistence type="predicted"/>
<dbReference type="RefSeq" id="WP_216437731.1">
    <property type="nucleotide sequence ID" value="NZ_JAHLQF010000001.1"/>
</dbReference>
<comment type="caution">
    <text evidence="3">The sequence shown here is derived from an EMBL/GenBank/DDBJ whole genome shotgun (WGS) entry which is preliminary data.</text>
</comment>
<evidence type="ECO:0000313" key="3">
    <source>
        <dbReference type="EMBL" id="MBU5483347.1"/>
    </source>
</evidence>
<feature type="region of interest" description="Disordered" evidence="1">
    <location>
        <begin position="59"/>
        <end position="89"/>
    </location>
</feature>
<gene>
    <name evidence="3" type="ORF">KQI86_03340</name>
</gene>
<protein>
    <submittedName>
        <fullName evidence="3">Uncharacterized protein</fullName>
    </submittedName>
</protein>
<dbReference type="EMBL" id="JAHLQF010000001">
    <property type="protein sequence ID" value="MBU5483347.1"/>
    <property type="molecule type" value="Genomic_DNA"/>
</dbReference>
<sequence length="89" mass="10132">MKKFWLLTLGAVGIAAIWGYFLDLRQGNVAGFIAKIFLVFAFMVGFQFSMRRNQKKINDNVSNETNNINKTNNVNKSNKSSKGKKKNKK</sequence>
<name>A0ABS6EDR6_9CLOT</name>
<organism evidence="3 4">
    <name type="scientific">Clostridium mobile</name>
    <dbReference type="NCBI Taxonomy" id="2841512"/>
    <lineage>
        <taxon>Bacteria</taxon>
        <taxon>Bacillati</taxon>
        <taxon>Bacillota</taxon>
        <taxon>Clostridia</taxon>
        <taxon>Eubacteriales</taxon>
        <taxon>Clostridiaceae</taxon>
        <taxon>Clostridium</taxon>
    </lineage>
</organism>
<keyword evidence="2" id="KW-1133">Transmembrane helix</keyword>
<feature type="compositionally biased region" description="Basic residues" evidence="1">
    <location>
        <begin position="79"/>
        <end position="89"/>
    </location>
</feature>
<keyword evidence="4" id="KW-1185">Reference proteome</keyword>
<dbReference type="Proteomes" id="UP000726170">
    <property type="component" value="Unassembled WGS sequence"/>
</dbReference>
<feature type="compositionally biased region" description="Low complexity" evidence="1">
    <location>
        <begin position="60"/>
        <end position="78"/>
    </location>
</feature>
<evidence type="ECO:0000313" key="4">
    <source>
        <dbReference type="Proteomes" id="UP000726170"/>
    </source>
</evidence>
<keyword evidence="2" id="KW-0472">Membrane</keyword>
<evidence type="ECO:0000256" key="1">
    <source>
        <dbReference type="SAM" id="MobiDB-lite"/>
    </source>
</evidence>
<reference evidence="3 4" key="1">
    <citation type="submission" date="2021-06" db="EMBL/GenBank/DDBJ databases">
        <authorList>
            <person name="Sun Q."/>
            <person name="Li D."/>
        </authorList>
    </citation>
    <scope>NUCLEOTIDE SEQUENCE [LARGE SCALE GENOMIC DNA]</scope>
    <source>
        <strain evidence="3 4">MSJ-11</strain>
    </source>
</reference>
<keyword evidence="2" id="KW-0812">Transmembrane</keyword>